<evidence type="ECO:0000256" key="1">
    <source>
        <dbReference type="ARBA" id="ARBA00012552"/>
    </source>
</evidence>
<dbReference type="EMBL" id="CP046051">
    <property type="protein sequence ID" value="QKN24379.1"/>
    <property type="molecule type" value="Genomic_DNA"/>
</dbReference>
<evidence type="ECO:0000256" key="4">
    <source>
        <dbReference type="ARBA" id="ARBA00022801"/>
    </source>
</evidence>
<dbReference type="PROSITE" id="PS00039">
    <property type="entry name" value="DEAD_ATP_HELICASE"/>
    <property type="match status" value="1"/>
</dbReference>
<organism evidence="16 18">
    <name type="scientific">Caproicibacterium lactatifermentans</name>
    <dbReference type="NCBI Taxonomy" id="2666138"/>
    <lineage>
        <taxon>Bacteria</taxon>
        <taxon>Bacillati</taxon>
        <taxon>Bacillota</taxon>
        <taxon>Clostridia</taxon>
        <taxon>Eubacteriales</taxon>
        <taxon>Oscillospiraceae</taxon>
        <taxon>Caproicibacterium</taxon>
    </lineage>
</organism>
<keyword evidence="5 11" id="KW-0347">Helicase</keyword>
<dbReference type="PROSITE" id="PS51195">
    <property type="entry name" value="Q_MOTIF"/>
    <property type="match status" value="1"/>
</dbReference>
<dbReference type="InterPro" id="IPR000629">
    <property type="entry name" value="RNA-helicase_DEAD-box_CS"/>
</dbReference>
<feature type="domain" description="DEAD-box RNA helicase Q" evidence="15">
    <location>
        <begin position="1"/>
        <end position="29"/>
    </location>
</feature>
<feature type="domain" description="Helicase ATP-binding" evidence="13">
    <location>
        <begin position="32"/>
        <end position="205"/>
    </location>
</feature>
<dbReference type="FunFam" id="3.40.50.300:FF:000108">
    <property type="entry name" value="ATP-dependent RNA helicase RhlE"/>
    <property type="match status" value="1"/>
</dbReference>
<evidence type="ECO:0000256" key="8">
    <source>
        <dbReference type="ARBA" id="ARBA00047984"/>
    </source>
</evidence>
<feature type="domain" description="Helicase C-terminal" evidence="14">
    <location>
        <begin position="229"/>
        <end position="379"/>
    </location>
</feature>
<evidence type="ECO:0000256" key="2">
    <source>
        <dbReference type="ARBA" id="ARBA00022490"/>
    </source>
</evidence>
<feature type="region of interest" description="Disordered" evidence="12">
    <location>
        <begin position="379"/>
        <end position="505"/>
    </location>
</feature>
<comment type="similarity">
    <text evidence="7 11">Belongs to the DEAD box helicase family.</text>
</comment>
<dbReference type="PANTHER" id="PTHR47959">
    <property type="entry name" value="ATP-DEPENDENT RNA HELICASE RHLE-RELATED"/>
    <property type="match status" value="1"/>
</dbReference>
<dbReference type="Pfam" id="PF00270">
    <property type="entry name" value="DEAD"/>
    <property type="match status" value="1"/>
</dbReference>
<dbReference type="KEGG" id="clf:GJQ69_07730"/>
<gene>
    <name evidence="16" type="ORF">GJQ69_07730</name>
    <name evidence="17" type="ORF">GKP14_06075</name>
</gene>
<keyword evidence="4 11" id="KW-0378">Hydrolase</keyword>
<evidence type="ECO:0000256" key="12">
    <source>
        <dbReference type="SAM" id="MobiDB-lite"/>
    </source>
</evidence>
<dbReference type="RefSeq" id="WP_086036811.1">
    <property type="nucleotide sequence ID" value="NZ_CP046051.1"/>
</dbReference>
<dbReference type="EMBL" id="CP046161">
    <property type="protein sequence ID" value="QKO30607.1"/>
    <property type="molecule type" value="Genomic_DNA"/>
</dbReference>
<dbReference type="InterPro" id="IPR014001">
    <property type="entry name" value="Helicase_ATP-bd"/>
</dbReference>
<dbReference type="PROSITE" id="PS51194">
    <property type="entry name" value="HELICASE_CTER"/>
    <property type="match status" value="1"/>
</dbReference>
<evidence type="ECO:0000313" key="19">
    <source>
        <dbReference type="Proteomes" id="UP000509623"/>
    </source>
</evidence>
<protein>
    <recommendedName>
        <fullName evidence="9">ATP-dependent RNA helicase CshA</fullName>
        <ecNumber evidence="1">3.6.4.13</ecNumber>
    </recommendedName>
</protein>
<dbReference type="SMART" id="SM00490">
    <property type="entry name" value="HELICc"/>
    <property type="match status" value="1"/>
</dbReference>
<dbReference type="GO" id="GO:0016787">
    <property type="term" value="F:hydrolase activity"/>
    <property type="evidence" value="ECO:0007669"/>
    <property type="project" value="UniProtKB-KW"/>
</dbReference>
<dbReference type="Pfam" id="PF00271">
    <property type="entry name" value="Helicase_C"/>
    <property type="match status" value="1"/>
</dbReference>
<name>A0A859DSB8_9FIRM</name>
<feature type="short sequence motif" description="Q motif" evidence="10">
    <location>
        <begin position="1"/>
        <end position="29"/>
    </location>
</feature>
<evidence type="ECO:0000259" key="13">
    <source>
        <dbReference type="PROSITE" id="PS51192"/>
    </source>
</evidence>
<evidence type="ECO:0000256" key="10">
    <source>
        <dbReference type="PROSITE-ProRule" id="PRU00552"/>
    </source>
</evidence>
<dbReference type="Gene3D" id="3.40.50.300">
    <property type="entry name" value="P-loop containing nucleotide triphosphate hydrolases"/>
    <property type="match status" value="2"/>
</dbReference>
<keyword evidence="3 11" id="KW-0547">Nucleotide-binding</keyword>
<dbReference type="AlphaFoldDB" id="A0A859DSB8"/>
<dbReference type="Proteomes" id="UP000501316">
    <property type="component" value="Chromosome"/>
</dbReference>
<evidence type="ECO:0000256" key="9">
    <source>
        <dbReference type="ARBA" id="ARBA00067932"/>
    </source>
</evidence>
<dbReference type="SUPFAM" id="SSF52540">
    <property type="entry name" value="P-loop containing nucleoside triphosphate hydrolases"/>
    <property type="match status" value="1"/>
</dbReference>
<dbReference type="GO" id="GO:0005524">
    <property type="term" value="F:ATP binding"/>
    <property type="evidence" value="ECO:0007669"/>
    <property type="project" value="UniProtKB-KW"/>
</dbReference>
<evidence type="ECO:0000259" key="15">
    <source>
        <dbReference type="PROSITE" id="PS51195"/>
    </source>
</evidence>
<dbReference type="SMART" id="SM00487">
    <property type="entry name" value="DEXDc"/>
    <property type="match status" value="1"/>
</dbReference>
<accession>A0A859DSB8</accession>
<dbReference type="GO" id="GO:0003724">
    <property type="term" value="F:RNA helicase activity"/>
    <property type="evidence" value="ECO:0007669"/>
    <property type="project" value="UniProtKB-EC"/>
</dbReference>
<dbReference type="CDD" id="cd00268">
    <property type="entry name" value="DEADc"/>
    <property type="match status" value="1"/>
</dbReference>
<evidence type="ECO:0000256" key="3">
    <source>
        <dbReference type="ARBA" id="ARBA00022741"/>
    </source>
</evidence>
<dbReference type="InterPro" id="IPR011545">
    <property type="entry name" value="DEAD/DEAH_box_helicase_dom"/>
</dbReference>
<dbReference type="Proteomes" id="UP000509623">
    <property type="component" value="Chromosome"/>
</dbReference>
<reference evidence="17" key="2">
    <citation type="journal article" date="2021" name="Appl. Environ. Microbiol.">
        <title>Adaptability of a Caproate-Producing Bacterium Contributes to Its Dominance in an Anaerobic Fermentation System.</title>
        <authorList>
            <person name="Wang H."/>
            <person name="Gu Y."/>
            <person name="Zhou W."/>
            <person name="Zhao D."/>
            <person name="Qiao Z."/>
            <person name="Zheng J."/>
            <person name="Gao J."/>
            <person name="Chen X."/>
            <person name="Ren C."/>
            <person name="Xu Y."/>
        </authorList>
    </citation>
    <scope>NUCLEOTIDE SEQUENCE</scope>
    <source>
        <strain evidence="17">JNU-WLY1368</strain>
    </source>
</reference>
<evidence type="ECO:0000313" key="18">
    <source>
        <dbReference type="Proteomes" id="UP000501316"/>
    </source>
</evidence>
<evidence type="ECO:0000256" key="11">
    <source>
        <dbReference type="RuleBase" id="RU000492"/>
    </source>
</evidence>
<sequence>MDFQSLQIMPEILKNLKRTGYTEPTPIQQKAIPQVLQKRDLFGCAQTGTGKTAAFAVPILQRLAQAPVSGHPIRALVLTPTRELAIQNYDNFRLYGKGLPLNCCVIYGGVSQNAQVQQLKKGAEILLATPGRLNDLIGQGYIDLSHLEIFVLDEADRMLDMGFIRDVKRVIAQLPAQRQNLMFSATLPKEIRSLVDSILQDPIEISVTPPSTTVDAIAQEVCYVDKNNKGKLLIWALKDPRISSALVFTRTKHGADRVVRDLTRAGITAAAIHGNKSQNARQAALTKFRCHQVRVLVATDIAARGIDIPDISHVFNFDIPEVPETYVHRIGRTARAGSSGTAISFCSIDEKADFKQIEKLIRKKVPEIKEHPYPMQNLVPMSKEERQKKQVKRRAAAQAARNRRMEKAPAQKHSAPKKPEKHTAHQNVHKNGAKGKASAGIDAAKKQNFPKASVPAAKKHSRPVEKSRVPVPKESAHRQVRRDLMKYLPKPLRSRPADQPLKHHL</sequence>
<reference evidence="17" key="3">
    <citation type="journal article" date="2022" name="Int. J. Syst. Evol. Microbiol.">
        <title>Caproicibacterium lactatifermentans sp. nov., isolated from pit clay used for the production of Chinese strong aroma-type liquor.</title>
        <authorList>
            <person name="Wang H."/>
            <person name="Gu Y."/>
            <person name="Zhao D."/>
            <person name="Qiao Z."/>
            <person name="Zheng J."/>
            <person name="Gao J."/>
            <person name="Ren C."/>
            <person name="Xu Y."/>
        </authorList>
    </citation>
    <scope>NUCLEOTIDE SEQUENCE</scope>
    <source>
        <strain evidence="17">JNU-WLY1368</strain>
    </source>
</reference>
<evidence type="ECO:0000259" key="14">
    <source>
        <dbReference type="PROSITE" id="PS51194"/>
    </source>
</evidence>
<evidence type="ECO:0000313" key="16">
    <source>
        <dbReference type="EMBL" id="QKN24379.1"/>
    </source>
</evidence>
<dbReference type="EC" id="3.6.4.13" evidence="1"/>
<dbReference type="InterPro" id="IPR014014">
    <property type="entry name" value="RNA_helicase_DEAD_Q_motif"/>
</dbReference>
<dbReference type="GO" id="GO:0005829">
    <property type="term" value="C:cytosol"/>
    <property type="evidence" value="ECO:0007669"/>
    <property type="project" value="TreeGrafter"/>
</dbReference>
<evidence type="ECO:0000256" key="6">
    <source>
        <dbReference type="ARBA" id="ARBA00022840"/>
    </source>
</evidence>
<keyword evidence="19" id="KW-1185">Reference proteome</keyword>
<feature type="compositionally biased region" description="Basic and acidic residues" evidence="12">
    <location>
        <begin position="474"/>
        <end position="485"/>
    </location>
</feature>
<reference evidence="18 19" key="1">
    <citation type="submission" date="2019-11" db="EMBL/GenBank/DDBJ databases">
        <authorList>
            <person name="Ren C."/>
            <person name="Wang H."/>
            <person name="Xu Y."/>
        </authorList>
    </citation>
    <scope>NUCLEOTIDE SEQUENCE [LARGE SCALE GENOMIC DNA]</scope>
    <source>
        <strain evidence="19">JNU-WLY1368</strain>
        <strain evidence="16 18">LBM 19010</strain>
    </source>
</reference>
<evidence type="ECO:0000313" key="17">
    <source>
        <dbReference type="EMBL" id="QKO30607.1"/>
    </source>
</evidence>
<comment type="catalytic activity">
    <reaction evidence="8">
        <text>ATP + H2O = ADP + phosphate + H(+)</text>
        <dbReference type="Rhea" id="RHEA:13065"/>
        <dbReference type="ChEBI" id="CHEBI:15377"/>
        <dbReference type="ChEBI" id="CHEBI:15378"/>
        <dbReference type="ChEBI" id="CHEBI:30616"/>
        <dbReference type="ChEBI" id="CHEBI:43474"/>
        <dbReference type="ChEBI" id="CHEBI:456216"/>
        <dbReference type="EC" id="3.6.4.13"/>
    </reaction>
</comment>
<keyword evidence="2" id="KW-0963">Cytoplasm</keyword>
<evidence type="ECO:0000256" key="7">
    <source>
        <dbReference type="ARBA" id="ARBA00038437"/>
    </source>
</evidence>
<dbReference type="InterPro" id="IPR001650">
    <property type="entry name" value="Helicase_C-like"/>
</dbReference>
<dbReference type="GO" id="GO:0003723">
    <property type="term" value="F:RNA binding"/>
    <property type="evidence" value="ECO:0007669"/>
    <property type="project" value="UniProtKB-ARBA"/>
</dbReference>
<proteinExistence type="inferred from homology"/>
<dbReference type="InterPro" id="IPR050079">
    <property type="entry name" value="DEAD_box_RNA_helicase"/>
</dbReference>
<dbReference type="InterPro" id="IPR027417">
    <property type="entry name" value="P-loop_NTPase"/>
</dbReference>
<keyword evidence="6 11" id="KW-0067">ATP-binding</keyword>
<evidence type="ECO:0000256" key="5">
    <source>
        <dbReference type="ARBA" id="ARBA00022806"/>
    </source>
</evidence>
<dbReference type="CDD" id="cd18787">
    <property type="entry name" value="SF2_C_DEAD"/>
    <property type="match status" value="1"/>
</dbReference>
<dbReference type="PROSITE" id="PS51192">
    <property type="entry name" value="HELICASE_ATP_BIND_1"/>
    <property type="match status" value="1"/>
</dbReference>
<dbReference type="PANTHER" id="PTHR47959:SF13">
    <property type="entry name" value="ATP-DEPENDENT RNA HELICASE RHLE"/>
    <property type="match status" value="1"/>
</dbReference>
<dbReference type="InterPro" id="IPR044742">
    <property type="entry name" value="DEAD/DEAH_RhlB"/>
</dbReference>